<reference evidence="1 2" key="1">
    <citation type="submission" date="2018-08" db="EMBL/GenBank/DDBJ databases">
        <title>Genome and evolution of the arbuscular mycorrhizal fungus Diversispora epigaea (formerly Glomus versiforme) and its bacterial endosymbionts.</title>
        <authorList>
            <person name="Sun X."/>
            <person name="Fei Z."/>
            <person name="Harrison M."/>
        </authorList>
    </citation>
    <scope>NUCLEOTIDE SEQUENCE [LARGE SCALE GENOMIC DNA]</scope>
    <source>
        <strain evidence="1 2">IT104</strain>
    </source>
</reference>
<evidence type="ECO:0008006" key="3">
    <source>
        <dbReference type="Google" id="ProtNLM"/>
    </source>
</evidence>
<accession>A0A397IYZ9</accession>
<protein>
    <recommendedName>
        <fullName evidence="3">SAM domain-containing protein</fullName>
    </recommendedName>
</protein>
<evidence type="ECO:0000313" key="1">
    <source>
        <dbReference type="EMBL" id="RHZ80307.1"/>
    </source>
</evidence>
<gene>
    <name evidence="1" type="ORF">Glove_137g79</name>
</gene>
<dbReference type="EMBL" id="PQFF01000128">
    <property type="protein sequence ID" value="RHZ80307.1"/>
    <property type="molecule type" value="Genomic_DNA"/>
</dbReference>
<dbReference type="Gene3D" id="1.10.150.50">
    <property type="entry name" value="Transcription Factor, Ets-1"/>
    <property type="match status" value="1"/>
</dbReference>
<proteinExistence type="predicted"/>
<organism evidence="1 2">
    <name type="scientific">Diversispora epigaea</name>
    <dbReference type="NCBI Taxonomy" id="1348612"/>
    <lineage>
        <taxon>Eukaryota</taxon>
        <taxon>Fungi</taxon>
        <taxon>Fungi incertae sedis</taxon>
        <taxon>Mucoromycota</taxon>
        <taxon>Glomeromycotina</taxon>
        <taxon>Glomeromycetes</taxon>
        <taxon>Diversisporales</taxon>
        <taxon>Diversisporaceae</taxon>
        <taxon>Diversispora</taxon>
    </lineage>
</organism>
<evidence type="ECO:0000313" key="2">
    <source>
        <dbReference type="Proteomes" id="UP000266861"/>
    </source>
</evidence>
<sequence length="146" mass="16889">MKVFDTNNFCKYYIYVEVGCSLRKSTDQEQQSETLPHICITYKSTISEQSSLASASTINEEKPTPILVEVVRKYNTEQLIQFLCKRKELQLNDTHFETICNEEITGRDFLNTTEQRFRSYGMKSGQASRLADFAKKIKEKATVTYS</sequence>
<dbReference type="Proteomes" id="UP000266861">
    <property type="component" value="Unassembled WGS sequence"/>
</dbReference>
<name>A0A397IYZ9_9GLOM</name>
<dbReference type="InterPro" id="IPR013761">
    <property type="entry name" value="SAM/pointed_sf"/>
</dbReference>
<dbReference type="OrthoDB" id="2449165at2759"/>
<dbReference type="AlphaFoldDB" id="A0A397IYZ9"/>
<keyword evidence="2" id="KW-1185">Reference proteome</keyword>
<comment type="caution">
    <text evidence="1">The sequence shown here is derived from an EMBL/GenBank/DDBJ whole genome shotgun (WGS) entry which is preliminary data.</text>
</comment>